<proteinExistence type="predicted"/>
<accession>A0A519BC32</accession>
<dbReference type="InterPro" id="IPR001387">
    <property type="entry name" value="Cro/C1-type_HTH"/>
</dbReference>
<name>A0A519BC32_9DELT</name>
<evidence type="ECO:0000313" key="4">
    <source>
        <dbReference type="Proteomes" id="UP000320813"/>
    </source>
</evidence>
<evidence type="ECO:0000259" key="2">
    <source>
        <dbReference type="PROSITE" id="PS50943"/>
    </source>
</evidence>
<keyword evidence="1" id="KW-0238">DNA-binding</keyword>
<reference evidence="3 4" key="1">
    <citation type="submission" date="2019-01" db="EMBL/GenBank/DDBJ databases">
        <title>Insights into ecological role of a new deltaproteobacterial order Candidatus Sinidesulfobacterales (Sva0485) by metagenomics and metatranscriptomics.</title>
        <authorList>
            <person name="Tan S."/>
            <person name="Liu J."/>
            <person name="Fang Y."/>
            <person name="Hedlund B.P."/>
            <person name="Lian Z.H."/>
            <person name="Huang L.Y."/>
            <person name="Li J.T."/>
            <person name="Huang L.N."/>
            <person name="Li W.J."/>
            <person name="Jiang H.C."/>
            <person name="Dong H.L."/>
            <person name="Shu W.S."/>
        </authorList>
    </citation>
    <scope>NUCLEOTIDE SEQUENCE [LARGE SCALE GENOMIC DNA]</scope>
    <source>
        <strain evidence="3">AP3</strain>
    </source>
</reference>
<protein>
    <submittedName>
        <fullName evidence="3">Addiction module antidote protein, HigA family</fullName>
    </submittedName>
</protein>
<dbReference type="SUPFAM" id="SSF47413">
    <property type="entry name" value="lambda repressor-like DNA-binding domains"/>
    <property type="match status" value="1"/>
</dbReference>
<dbReference type="PANTHER" id="PTHR36924">
    <property type="entry name" value="ANTITOXIN HIGA-1"/>
    <property type="match status" value="1"/>
</dbReference>
<dbReference type="InterPro" id="IPR010982">
    <property type="entry name" value="Lambda_DNA-bd_dom_sf"/>
</dbReference>
<organism evidence="3 4">
    <name type="scientific">Candidatus Acidulodesulfobacterium ferriphilum</name>
    <dbReference type="NCBI Taxonomy" id="2597223"/>
    <lineage>
        <taxon>Bacteria</taxon>
        <taxon>Deltaproteobacteria</taxon>
        <taxon>Candidatus Acidulodesulfobacterales</taxon>
        <taxon>Candidatus Acidulodesulfobacterium</taxon>
    </lineage>
</organism>
<gene>
    <name evidence="3" type="primary">higA</name>
    <name evidence="3" type="ORF">EVJ47_00375</name>
</gene>
<evidence type="ECO:0000313" key="3">
    <source>
        <dbReference type="EMBL" id="RZD14778.1"/>
    </source>
</evidence>
<dbReference type="NCBIfam" id="TIGR02607">
    <property type="entry name" value="antidote_HigA"/>
    <property type="match status" value="1"/>
</dbReference>
<dbReference type="AlphaFoldDB" id="A0A519BC32"/>
<comment type="caution">
    <text evidence="3">The sequence shown here is derived from an EMBL/GenBank/DDBJ whole genome shotgun (WGS) entry which is preliminary data.</text>
</comment>
<evidence type="ECO:0000256" key="1">
    <source>
        <dbReference type="ARBA" id="ARBA00023125"/>
    </source>
</evidence>
<dbReference type="PANTHER" id="PTHR36924:SF1">
    <property type="entry name" value="ANTITOXIN HIGA-1"/>
    <property type="match status" value="1"/>
</dbReference>
<sequence length="85" mass="10086">MNIFDFKRDATHPGEVLREEFLKPLNLKQTKLAMDLNVTFRTINELANEKRSISPLMALKLSEYFKTTPEFWMNLQTKYDLCKTK</sequence>
<dbReference type="Gene3D" id="1.10.260.40">
    <property type="entry name" value="lambda repressor-like DNA-binding domains"/>
    <property type="match status" value="1"/>
</dbReference>
<feature type="domain" description="HTH cro/C1-type" evidence="2">
    <location>
        <begin position="17"/>
        <end position="72"/>
    </location>
</feature>
<dbReference type="GO" id="GO:0003677">
    <property type="term" value="F:DNA binding"/>
    <property type="evidence" value="ECO:0007669"/>
    <property type="project" value="UniProtKB-KW"/>
</dbReference>
<dbReference type="PROSITE" id="PS50943">
    <property type="entry name" value="HTH_CROC1"/>
    <property type="match status" value="1"/>
</dbReference>
<dbReference type="InterPro" id="IPR013430">
    <property type="entry name" value="Toxin_antidote_HigA"/>
</dbReference>
<dbReference type="CDD" id="cd00093">
    <property type="entry name" value="HTH_XRE"/>
    <property type="match status" value="1"/>
</dbReference>
<dbReference type="Pfam" id="PF01381">
    <property type="entry name" value="HTH_3"/>
    <property type="match status" value="1"/>
</dbReference>
<dbReference type="EMBL" id="SGBD01000001">
    <property type="protein sequence ID" value="RZD14778.1"/>
    <property type="molecule type" value="Genomic_DNA"/>
</dbReference>
<dbReference type="Proteomes" id="UP000320813">
    <property type="component" value="Unassembled WGS sequence"/>
</dbReference>
<dbReference type="SMART" id="SM00530">
    <property type="entry name" value="HTH_XRE"/>
    <property type="match status" value="1"/>
</dbReference>